<protein>
    <recommendedName>
        <fullName evidence="7">Major facilitator superfamily (MFS) profile domain-containing protein</fullName>
    </recommendedName>
</protein>
<dbReference type="EMBL" id="JAPWTJ010000017">
    <property type="protein sequence ID" value="KAJ8985311.1"/>
    <property type="molecule type" value="Genomic_DNA"/>
</dbReference>
<keyword evidence="9" id="KW-1185">Reference proteome</keyword>
<evidence type="ECO:0000256" key="3">
    <source>
        <dbReference type="ARBA" id="ARBA00022989"/>
    </source>
</evidence>
<dbReference type="InterPro" id="IPR003663">
    <property type="entry name" value="Sugar/inositol_transpt"/>
</dbReference>
<keyword evidence="4 6" id="KW-0472">Membrane</keyword>
<evidence type="ECO:0000256" key="5">
    <source>
        <dbReference type="ARBA" id="ARBA00023180"/>
    </source>
</evidence>
<dbReference type="PANTHER" id="PTHR23503">
    <property type="entry name" value="SOLUTE CARRIER FAMILY 2"/>
    <property type="match status" value="1"/>
</dbReference>
<dbReference type="InterPro" id="IPR036259">
    <property type="entry name" value="MFS_trans_sf"/>
</dbReference>
<dbReference type="SUPFAM" id="SSF103473">
    <property type="entry name" value="MFS general substrate transporter"/>
    <property type="match status" value="1"/>
</dbReference>
<dbReference type="Pfam" id="PF00083">
    <property type="entry name" value="Sugar_tr"/>
    <property type="match status" value="1"/>
</dbReference>
<feature type="transmembrane region" description="Helical" evidence="6">
    <location>
        <begin position="103"/>
        <end position="128"/>
    </location>
</feature>
<dbReference type="PROSITE" id="PS50850">
    <property type="entry name" value="MFS"/>
    <property type="match status" value="1"/>
</dbReference>
<keyword evidence="5" id="KW-0325">Glycoprotein</keyword>
<proteinExistence type="predicted"/>
<dbReference type="PRINTS" id="PR00171">
    <property type="entry name" value="SUGRTRNSPORT"/>
</dbReference>
<feature type="transmembrane region" description="Helical" evidence="6">
    <location>
        <begin position="201"/>
        <end position="227"/>
    </location>
</feature>
<feature type="transmembrane region" description="Helical" evidence="6">
    <location>
        <begin position="265"/>
        <end position="285"/>
    </location>
</feature>
<keyword evidence="3 6" id="KW-1133">Transmembrane helix</keyword>
<sequence length="335" mass="37212">MAQITSMHSILGNLDYWSHCLVLYSLPVLFCAATLRLLPESPKYIFVIKKEPQVALIVLQQLRNTNQEALQDEIDELKIEDEDNKKCKGKTWSIWKVMTDKTLLLPLLLVCFLQSGQQLSGINAVFYYSSTIFQAAGLSVTVSEFCTIGAGCCNFLMAVLSVPIISNFNRRTCALVSWTSSAFFLIVLGIAIAFIDSYSWVPYISIVAVLGFVICYGIGMGPIPYFIGSELFEVGPRPSAMALGSMSNWGANFIIGIAFPTMRIYIGPASFFIFAAFTIALCVFIKFYLPETRGRDACVIAEICQYGFASRPLKATIKVPHDLMEAKKRLEEEKA</sequence>
<dbReference type="InterPro" id="IPR020846">
    <property type="entry name" value="MFS_dom"/>
</dbReference>
<name>A0ABQ9K402_9CUCU</name>
<evidence type="ECO:0000313" key="8">
    <source>
        <dbReference type="EMBL" id="KAJ8985311.1"/>
    </source>
</evidence>
<dbReference type="PANTHER" id="PTHR23503:SF127">
    <property type="entry name" value="FI08437P-RELATED"/>
    <property type="match status" value="1"/>
</dbReference>
<evidence type="ECO:0000256" key="6">
    <source>
        <dbReference type="SAM" id="Phobius"/>
    </source>
</evidence>
<accession>A0ABQ9K402</accession>
<reference evidence="8" key="1">
    <citation type="journal article" date="2023" name="Insect Mol. Biol.">
        <title>Genome sequencing provides insights into the evolution of gene families encoding plant cell wall-degrading enzymes in longhorned beetles.</title>
        <authorList>
            <person name="Shin N.R."/>
            <person name="Okamura Y."/>
            <person name="Kirsch R."/>
            <person name="Pauchet Y."/>
        </authorList>
    </citation>
    <scope>NUCLEOTIDE SEQUENCE</scope>
    <source>
        <strain evidence="8">MMC_N1</strain>
    </source>
</reference>
<evidence type="ECO:0000256" key="1">
    <source>
        <dbReference type="ARBA" id="ARBA00004141"/>
    </source>
</evidence>
<organism evidence="8 9">
    <name type="scientific">Molorchus minor</name>
    <dbReference type="NCBI Taxonomy" id="1323400"/>
    <lineage>
        <taxon>Eukaryota</taxon>
        <taxon>Metazoa</taxon>
        <taxon>Ecdysozoa</taxon>
        <taxon>Arthropoda</taxon>
        <taxon>Hexapoda</taxon>
        <taxon>Insecta</taxon>
        <taxon>Pterygota</taxon>
        <taxon>Neoptera</taxon>
        <taxon>Endopterygota</taxon>
        <taxon>Coleoptera</taxon>
        <taxon>Polyphaga</taxon>
        <taxon>Cucujiformia</taxon>
        <taxon>Chrysomeloidea</taxon>
        <taxon>Cerambycidae</taxon>
        <taxon>Lamiinae</taxon>
        <taxon>Monochamini</taxon>
        <taxon>Molorchus</taxon>
    </lineage>
</organism>
<feature type="domain" description="Major facilitator superfamily (MFS) profile" evidence="7">
    <location>
        <begin position="1"/>
        <end position="293"/>
    </location>
</feature>
<keyword evidence="2 6" id="KW-0812">Transmembrane</keyword>
<dbReference type="InterPro" id="IPR045263">
    <property type="entry name" value="GLUT"/>
</dbReference>
<evidence type="ECO:0000256" key="2">
    <source>
        <dbReference type="ARBA" id="ARBA00022692"/>
    </source>
</evidence>
<dbReference type="Proteomes" id="UP001162164">
    <property type="component" value="Unassembled WGS sequence"/>
</dbReference>
<evidence type="ECO:0000259" key="7">
    <source>
        <dbReference type="PROSITE" id="PS50850"/>
    </source>
</evidence>
<feature type="transmembrane region" description="Helical" evidence="6">
    <location>
        <begin position="148"/>
        <end position="168"/>
    </location>
</feature>
<dbReference type="Gene3D" id="1.20.1250.20">
    <property type="entry name" value="MFS general substrate transporter like domains"/>
    <property type="match status" value="1"/>
</dbReference>
<gene>
    <name evidence="8" type="ORF">NQ317_007098</name>
</gene>
<evidence type="ECO:0000313" key="9">
    <source>
        <dbReference type="Proteomes" id="UP001162164"/>
    </source>
</evidence>
<comment type="subcellular location">
    <subcellularLocation>
        <location evidence="1">Membrane</location>
        <topology evidence="1">Multi-pass membrane protein</topology>
    </subcellularLocation>
</comment>
<evidence type="ECO:0000256" key="4">
    <source>
        <dbReference type="ARBA" id="ARBA00023136"/>
    </source>
</evidence>
<feature type="transmembrane region" description="Helical" evidence="6">
    <location>
        <begin position="175"/>
        <end position="195"/>
    </location>
</feature>
<dbReference type="InterPro" id="IPR005828">
    <property type="entry name" value="MFS_sugar_transport-like"/>
</dbReference>
<comment type="caution">
    <text evidence="8">The sequence shown here is derived from an EMBL/GenBank/DDBJ whole genome shotgun (WGS) entry which is preliminary data.</text>
</comment>